<sequence length="366" mass="39483">MLSETEGDFLTLHEFVKAAKGKLSANTWDYLVGGTETETTMLRNRQALDSLAFRPRVLRDVSKIDTSVDFFGRKIALPVMLAPVGGLESFDPEGGAPAARGAAKFGVPTMVSSVTHPGLEEMAEAAGQGPKVYQLYVRGDAAWMDEVVKRAVDRGYDAFCLTVDTAIYSRRERDIAKRFVKPWRARAMGVGFQAALNWDDVKRFKDRHPRVPLALKGIATAEDAALACEHGVEVVYVSNHGGRQLDHGRGAIEALPEVVRAVEGRAKVWIDGGFSRGSDVVKAIALGSSLVGIGRLYCYALTAAGEAGVTRMLELLETESHEVMGLLGVTAFDQLDPAYVHPAVPVVAPGVHSAFPLTNLSDAGYR</sequence>
<keyword evidence="8" id="KW-1185">Reference proteome</keyword>
<evidence type="ECO:0000259" key="6">
    <source>
        <dbReference type="PROSITE" id="PS51349"/>
    </source>
</evidence>
<dbReference type="PIRSF" id="PIRSF000138">
    <property type="entry name" value="Al-hdrx_acd_dh"/>
    <property type="match status" value="1"/>
</dbReference>
<name>A0ABN1F6X4_9PROT</name>
<comment type="caution">
    <text evidence="7">The sequence shown here is derived from an EMBL/GenBank/DDBJ whole genome shotgun (WGS) entry which is preliminary data.</text>
</comment>
<dbReference type="Gene3D" id="3.20.20.70">
    <property type="entry name" value="Aldolase class I"/>
    <property type="match status" value="1"/>
</dbReference>
<dbReference type="CDD" id="cd02809">
    <property type="entry name" value="alpha_hydroxyacid_oxid_FMN"/>
    <property type="match status" value="1"/>
</dbReference>
<dbReference type="RefSeq" id="WP_343895417.1">
    <property type="nucleotide sequence ID" value="NZ_BAAAFZ010000028.1"/>
</dbReference>
<keyword evidence="2" id="KW-0285">Flavoprotein</keyword>
<protein>
    <submittedName>
        <fullName evidence="7">Alpha-hydroxy acid oxidase</fullName>
    </submittedName>
</protein>
<evidence type="ECO:0000313" key="8">
    <source>
        <dbReference type="Proteomes" id="UP001501588"/>
    </source>
</evidence>
<evidence type="ECO:0000313" key="7">
    <source>
        <dbReference type="EMBL" id="GAA0583794.1"/>
    </source>
</evidence>
<evidence type="ECO:0000256" key="4">
    <source>
        <dbReference type="ARBA" id="ARBA00023002"/>
    </source>
</evidence>
<evidence type="ECO:0000256" key="5">
    <source>
        <dbReference type="ARBA" id="ARBA00024042"/>
    </source>
</evidence>
<keyword evidence="4" id="KW-0560">Oxidoreductase</keyword>
<dbReference type="SUPFAM" id="SSF51395">
    <property type="entry name" value="FMN-linked oxidoreductases"/>
    <property type="match status" value="1"/>
</dbReference>
<dbReference type="PROSITE" id="PS51349">
    <property type="entry name" value="FMN_HYDROXY_ACID_DH_2"/>
    <property type="match status" value="1"/>
</dbReference>
<keyword evidence="3" id="KW-0288">FMN</keyword>
<comment type="cofactor">
    <cofactor evidence="1">
        <name>FMN</name>
        <dbReference type="ChEBI" id="CHEBI:58210"/>
    </cofactor>
</comment>
<gene>
    <name evidence="7" type="ORF">GCM10009416_22770</name>
</gene>
<reference evidence="7 8" key="1">
    <citation type="journal article" date="2019" name="Int. J. Syst. Evol. Microbiol.">
        <title>The Global Catalogue of Microorganisms (GCM) 10K type strain sequencing project: providing services to taxonomists for standard genome sequencing and annotation.</title>
        <authorList>
            <consortium name="The Broad Institute Genomics Platform"/>
            <consortium name="The Broad Institute Genome Sequencing Center for Infectious Disease"/>
            <person name="Wu L."/>
            <person name="Ma J."/>
        </authorList>
    </citation>
    <scope>NUCLEOTIDE SEQUENCE [LARGE SCALE GENOMIC DNA]</scope>
    <source>
        <strain evidence="7 8">JCM 9933</strain>
    </source>
</reference>
<comment type="similarity">
    <text evidence="5">Belongs to the FMN-dependent alpha-hydroxy acid dehydrogenase family.</text>
</comment>
<dbReference type="InterPro" id="IPR012133">
    <property type="entry name" value="Alpha-hydoxy_acid_DH_FMN"/>
</dbReference>
<dbReference type="InterPro" id="IPR037396">
    <property type="entry name" value="FMN_HAD"/>
</dbReference>
<dbReference type="Proteomes" id="UP001501588">
    <property type="component" value="Unassembled WGS sequence"/>
</dbReference>
<accession>A0ABN1F6X4</accession>
<dbReference type="PROSITE" id="PS00557">
    <property type="entry name" value="FMN_HYDROXY_ACID_DH_1"/>
    <property type="match status" value="1"/>
</dbReference>
<dbReference type="PANTHER" id="PTHR10578">
    <property type="entry name" value="S -2-HYDROXY-ACID OXIDASE-RELATED"/>
    <property type="match status" value="1"/>
</dbReference>
<evidence type="ECO:0000256" key="1">
    <source>
        <dbReference type="ARBA" id="ARBA00001917"/>
    </source>
</evidence>
<evidence type="ECO:0000256" key="3">
    <source>
        <dbReference type="ARBA" id="ARBA00022643"/>
    </source>
</evidence>
<organism evidence="7 8">
    <name type="scientific">Craurococcus roseus</name>
    <dbReference type="NCBI Taxonomy" id="77585"/>
    <lineage>
        <taxon>Bacteria</taxon>
        <taxon>Pseudomonadati</taxon>
        <taxon>Pseudomonadota</taxon>
        <taxon>Alphaproteobacteria</taxon>
        <taxon>Acetobacterales</taxon>
        <taxon>Acetobacteraceae</taxon>
        <taxon>Craurococcus</taxon>
    </lineage>
</organism>
<dbReference type="PANTHER" id="PTHR10578:SF107">
    <property type="entry name" value="2-HYDROXYACID OXIDASE 1"/>
    <property type="match status" value="1"/>
</dbReference>
<feature type="domain" description="FMN hydroxy acid dehydrogenase" evidence="6">
    <location>
        <begin position="4"/>
        <end position="345"/>
    </location>
</feature>
<dbReference type="EMBL" id="BAAAFZ010000028">
    <property type="protein sequence ID" value="GAA0583794.1"/>
    <property type="molecule type" value="Genomic_DNA"/>
</dbReference>
<dbReference type="InterPro" id="IPR000262">
    <property type="entry name" value="FMN-dep_DH"/>
</dbReference>
<dbReference type="InterPro" id="IPR008259">
    <property type="entry name" value="FMN_hydac_DH_AS"/>
</dbReference>
<dbReference type="Pfam" id="PF01070">
    <property type="entry name" value="FMN_dh"/>
    <property type="match status" value="1"/>
</dbReference>
<proteinExistence type="inferred from homology"/>
<dbReference type="InterPro" id="IPR013785">
    <property type="entry name" value="Aldolase_TIM"/>
</dbReference>
<evidence type="ECO:0000256" key="2">
    <source>
        <dbReference type="ARBA" id="ARBA00022630"/>
    </source>
</evidence>